<comment type="caution">
    <text evidence="1">The sequence shown here is derived from an EMBL/GenBank/DDBJ whole genome shotgun (WGS) entry which is preliminary data.</text>
</comment>
<dbReference type="Proteomes" id="UP001148018">
    <property type="component" value="Unassembled WGS sequence"/>
</dbReference>
<gene>
    <name evidence="1" type="ORF">NHX12_021458</name>
</gene>
<evidence type="ECO:0000313" key="1">
    <source>
        <dbReference type="EMBL" id="KAJ3611443.1"/>
    </source>
</evidence>
<protein>
    <submittedName>
        <fullName evidence="1">Uncharacterized protein</fullName>
    </submittedName>
</protein>
<sequence length="97" mass="10342">METSSAGVSGVSHSASAAMVDRALMAAAYVAAQALPMLIYSSPLSPSWGRRGGGGGYQLTRLTHAVKREEHNFTYLAVTHPLPWLNNTDSLPRDAKD</sequence>
<name>A0A9Q0IVJ8_9TELE</name>
<organism evidence="1 2">
    <name type="scientific">Muraenolepis orangiensis</name>
    <name type="common">Patagonian moray cod</name>
    <dbReference type="NCBI Taxonomy" id="630683"/>
    <lineage>
        <taxon>Eukaryota</taxon>
        <taxon>Metazoa</taxon>
        <taxon>Chordata</taxon>
        <taxon>Craniata</taxon>
        <taxon>Vertebrata</taxon>
        <taxon>Euteleostomi</taxon>
        <taxon>Actinopterygii</taxon>
        <taxon>Neopterygii</taxon>
        <taxon>Teleostei</taxon>
        <taxon>Neoteleostei</taxon>
        <taxon>Acanthomorphata</taxon>
        <taxon>Zeiogadaria</taxon>
        <taxon>Gadariae</taxon>
        <taxon>Gadiformes</taxon>
        <taxon>Muraenolepidoidei</taxon>
        <taxon>Muraenolepididae</taxon>
        <taxon>Muraenolepis</taxon>
    </lineage>
</organism>
<dbReference type="AlphaFoldDB" id="A0A9Q0IVJ8"/>
<accession>A0A9Q0IVJ8</accession>
<proteinExistence type="predicted"/>
<dbReference type="EMBL" id="JANIIK010000037">
    <property type="protein sequence ID" value="KAJ3611443.1"/>
    <property type="molecule type" value="Genomic_DNA"/>
</dbReference>
<keyword evidence="2" id="KW-1185">Reference proteome</keyword>
<reference evidence="1" key="1">
    <citation type="submission" date="2022-07" db="EMBL/GenBank/DDBJ databases">
        <title>Chromosome-level genome of Muraenolepis orangiensis.</title>
        <authorList>
            <person name="Kim J."/>
        </authorList>
    </citation>
    <scope>NUCLEOTIDE SEQUENCE</scope>
    <source>
        <strain evidence="1">KU_S4_2022</strain>
        <tissue evidence="1">Muscle</tissue>
    </source>
</reference>
<evidence type="ECO:0000313" key="2">
    <source>
        <dbReference type="Proteomes" id="UP001148018"/>
    </source>
</evidence>